<evidence type="ECO:0000313" key="9">
    <source>
        <dbReference type="Proteomes" id="UP000030143"/>
    </source>
</evidence>
<dbReference type="PANTHER" id="PTHR44167">
    <property type="entry name" value="OVARIAN-SPECIFIC SERINE/THREONINE-PROTEIN KINASE LOK-RELATED"/>
    <property type="match status" value="1"/>
</dbReference>
<gene>
    <name evidence="8" type="ORF">PEX2_004510</name>
</gene>
<dbReference type="SMART" id="SM00220">
    <property type="entry name" value="S_TKc"/>
    <property type="match status" value="1"/>
</dbReference>
<keyword evidence="2" id="KW-0723">Serine/threonine-protein kinase</keyword>
<evidence type="ECO:0000256" key="4">
    <source>
        <dbReference type="ARBA" id="ARBA00022741"/>
    </source>
</evidence>
<proteinExistence type="predicted"/>
<dbReference type="GO" id="GO:0044773">
    <property type="term" value="P:mitotic DNA damage checkpoint signaling"/>
    <property type="evidence" value="ECO:0007669"/>
    <property type="project" value="TreeGrafter"/>
</dbReference>
<dbReference type="GeneID" id="27673147"/>
<evidence type="ECO:0000313" key="8">
    <source>
        <dbReference type="EMBL" id="KGO57096.1"/>
    </source>
</evidence>
<dbReference type="Proteomes" id="UP000030143">
    <property type="component" value="Unassembled WGS sequence"/>
</dbReference>
<evidence type="ECO:0000259" key="7">
    <source>
        <dbReference type="PROSITE" id="PS50011"/>
    </source>
</evidence>
<dbReference type="HOGENOM" id="CLU_062257_2_0_1"/>
<dbReference type="VEuPathDB" id="FungiDB:PEXP_027240"/>
<keyword evidence="3" id="KW-0808">Transferase</keyword>
<dbReference type="InterPro" id="IPR000719">
    <property type="entry name" value="Prot_kinase_dom"/>
</dbReference>
<evidence type="ECO:0000256" key="3">
    <source>
        <dbReference type="ARBA" id="ARBA00022679"/>
    </source>
</evidence>
<evidence type="ECO:0000256" key="2">
    <source>
        <dbReference type="ARBA" id="ARBA00022527"/>
    </source>
</evidence>
<sequence>MAPQITSWDDLTKVWEKYDNKTREIQQTSFALFDSNESFYYGMLETPKAEITFDQVTNNLKSVPDEEIFTQWPVLGIELIQAPATLIEDFYIKRPDPQMYKVMKEHNALSQLSASLLAEAEILESLSQHPHPNIIRYHGCWVLRGYFIGLVIDKHPHDLYTYLKNRVGTIEKLSFIPALESSLLHLHKHGLAHNNLTPHNIMVSEEGMPVLIDFGGCQPIGTYLKHVRGTRGWIDGEIKDHNTSKKEHDVSALAKISTWLDKPVFNC</sequence>
<dbReference type="EC" id="2.7.11.1" evidence="1"/>
<protein>
    <recommendedName>
        <fullName evidence="1">non-specific serine/threonine protein kinase</fullName>
        <ecNumber evidence="1">2.7.11.1</ecNumber>
    </recommendedName>
</protein>
<dbReference type="STRING" id="27334.A0A0A2L8Z3"/>
<dbReference type="AlphaFoldDB" id="A0A0A2L8Z3"/>
<comment type="caution">
    <text evidence="8">The sequence shown here is derived from an EMBL/GenBank/DDBJ whole genome shotgun (WGS) entry which is preliminary data.</text>
</comment>
<dbReference type="SUPFAM" id="SSF56112">
    <property type="entry name" value="Protein kinase-like (PK-like)"/>
    <property type="match status" value="1"/>
</dbReference>
<dbReference type="RefSeq" id="XP_016598784.1">
    <property type="nucleotide sequence ID" value="XM_016737728.1"/>
</dbReference>
<evidence type="ECO:0000256" key="5">
    <source>
        <dbReference type="ARBA" id="ARBA00022777"/>
    </source>
</evidence>
<accession>A0A0A2L8Z3</accession>
<evidence type="ECO:0000256" key="1">
    <source>
        <dbReference type="ARBA" id="ARBA00012513"/>
    </source>
</evidence>
<keyword evidence="4" id="KW-0547">Nucleotide-binding</keyword>
<keyword evidence="9" id="KW-1185">Reference proteome</keyword>
<dbReference type="GO" id="GO:0005634">
    <property type="term" value="C:nucleus"/>
    <property type="evidence" value="ECO:0007669"/>
    <property type="project" value="TreeGrafter"/>
</dbReference>
<dbReference type="PROSITE" id="PS50011">
    <property type="entry name" value="PROTEIN_KINASE_DOM"/>
    <property type="match status" value="1"/>
</dbReference>
<keyword evidence="6" id="KW-0067">ATP-binding</keyword>
<reference evidence="8 9" key="1">
    <citation type="journal article" date="2015" name="Mol. Plant Microbe Interact.">
        <title>Genome, transcriptome, and functional analyses of Penicillium expansum provide new insights into secondary metabolism and pathogenicity.</title>
        <authorList>
            <person name="Ballester A.R."/>
            <person name="Marcet-Houben M."/>
            <person name="Levin E."/>
            <person name="Sela N."/>
            <person name="Selma-Lazaro C."/>
            <person name="Carmona L."/>
            <person name="Wisniewski M."/>
            <person name="Droby S."/>
            <person name="Gonzalez-Candelas L."/>
            <person name="Gabaldon T."/>
        </authorList>
    </citation>
    <scope>NUCLEOTIDE SEQUENCE [LARGE SCALE GENOMIC DNA]</scope>
    <source>
        <strain evidence="8 9">MD-8</strain>
    </source>
</reference>
<dbReference type="Pfam" id="PF00069">
    <property type="entry name" value="Pkinase"/>
    <property type="match status" value="1"/>
</dbReference>
<keyword evidence="5" id="KW-0418">Kinase</keyword>
<dbReference type="GO" id="GO:0005524">
    <property type="term" value="F:ATP binding"/>
    <property type="evidence" value="ECO:0007669"/>
    <property type="project" value="UniProtKB-KW"/>
</dbReference>
<dbReference type="InterPro" id="IPR011009">
    <property type="entry name" value="Kinase-like_dom_sf"/>
</dbReference>
<organism evidence="8 9">
    <name type="scientific">Penicillium expansum</name>
    <name type="common">Blue mold rot fungus</name>
    <dbReference type="NCBI Taxonomy" id="27334"/>
    <lineage>
        <taxon>Eukaryota</taxon>
        <taxon>Fungi</taxon>
        <taxon>Dikarya</taxon>
        <taxon>Ascomycota</taxon>
        <taxon>Pezizomycotina</taxon>
        <taxon>Eurotiomycetes</taxon>
        <taxon>Eurotiomycetidae</taxon>
        <taxon>Eurotiales</taxon>
        <taxon>Aspergillaceae</taxon>
        <taxon>Penicillium</taxon>
    </lineage>
</organism>
<feature type="domain" description="Protein kinase" evidence="7">
    <location>
        <begin position="69"/>
        <end position="267"/>
    </location>
</feature>
<name>A0A0A2L8Z3_PENEN</name>
<evidence type="ECO:0000256" key="6">
    <source>
        <dbReference type="ARBA" id="ARBA00022840"/>
    </source>
</evidence>
<dbReference type="GO" id="GO:0004674">
    <property type="term" value="F:protein serine/threonine kinase activity"/>
    <property type="evidence" value="ECO:0007669"/>
    <property type="project" value="UniProtKB-KW"/>
</dbReference>
<dbReference type="PANTHER" id="PTHR44167:SF23">
    <property type="entry name" value="CDC7 KINASE, ISOFORM A-RELATED"/>
    <property type="match status" value="1"/>
</dbReference>
<dbReference type="Gene3D" id="1.10.510.10">
    <property type="entry name" value="Transferase(Phosphotransferase) domain 1"/>
    <property type="match status" value="1"/>
</dbReference>
<dbReference type="EMBL" id="JQFZ01000155">
    <property type="protein sequence ID" value="KGO57096.1"/>
    <property type="molecule type" value="Genomic_DNA"/>
</dbReference>